<name>A0A9P4T9P0_CURKU</name>
<dbReference type="OrthoDB" id="10018191at2759"/>
<dbReference type="InterPro" id="IPR036236">
    <property type="entry name" value="Znf_C2H2_sf"/>
</dbReference>
<dbReference type="GO" id="GO:0005634">
    <property type="term" value="C:nucleus"/>
    <property type="evidence" value="ECO:0007669"/>
    <property type="project" value="UniProtKB-ARBA"/>
</dbReference>
<dbReference type="GO" id="GO:0000978">
    <property type="term" value="F:RNA polymerase II cis-regulatory region sequence-specific DNA binding"/>
    <property type="evidence" value="ECO:0007669"/>
    <property type="project" value="TreeGrafter"/>
</dbReference>
<dbReference type="InterPro" id="IPR050329">
    <property type="entry name" value="GLI_C2H2-zinc-finger"/>
</dbReference>
<evidence type="ECO:0000313" key="8">
    <source>
        <dbReference type="EMBL" id="KAF2997880.1"/>
    </source>
</evidence>
<dbReference type="EMBL" id="SWKU01000021">
    <property type="protein sequence ID" value="KAF2997880.1"/>
    <property type="molecule type" value="Genomic_DNA"/>
</dbReference>
<dbReference type="PROSITE" id="PS50157">
    <property type="entry name" value="ZINC_FINGER_C2H2_2"/>
    <property type="match status" value="2"/>
</dbReference>
<dbReference type="AlphaFoldDB" id="A0A9P4T9P0"/>
<dbReference type="PANTHER" id="PTHR19818">
    <property type="entry name" value="ZINC FINGER PROTEIN ZIC AND GLI"/>
    <property type="match status" value="1"/>
</dbReference>
<sequence length="396" mass="44808">MEQSNTASYSSSTYTNLMEMPASHLSFRLAPNGPATPESCQQSFDETPYFSTAPQEIMKYQAPRASEVAVDPWLMSIATASPDSSRLSMSPSQGIATPPSAGIYSPPYSGQLQLPPYQFLEQPHPVRSRSTSHPNWVGHGDNWVHNYTEDLWSNQPFVAQPWAPTSYTGYTSPHMTPDNFQIDNGALLACQYQTQPQFSAPEILPASFVEAAPLSDDRTLNEDEDSSDEDSDWDEESSITSQSGGSSSKSRTRARSPRLHVNKFSVPVKIIQQPERRGYLCEVPGCDGSFLRPEHLRRHVKSKHCEKRPYACKISGCSTLFSRGDNLRDHYWTHLDRGGRKGKNRKFTFAELKELLGPKERKLIRRLRQKQRQHEEKEKAKKQHTGQTVYVERSRL</sequence>
<dbReference type="PROSITE" id="PS00028">
    <property type="entry name" value="ZINC_FINGER_C2H2_1"/>
    <property type="match status" value="2"/>
</dbReference>
<comment type="caution">
    <text evidence="8">The sequence shown here is derived from an EMBL/GenBank/DDBJ whole genome shotgun (WGS) entry which is preliminary data.</text>
</comment>
<feature type="region of interest" description="Disordered" evidence="6">
    <location>
        <begin position="214"/>
        <end position="258"/>
    </location>
</feature>
<evidence type="ECO:0000256" key="6">
    <source>
        <dbReference type="SAM" id="MobiDB-lite"/>
    </source>
</evidence>
<dbReference type="GO" id="GO:0045944">
    <property type="term" value="P:positive regulation of transcription by RNA polymerase II"/>
    <property type="evidence" value="ECO:0007669"/>
    <property type="project" value="UniProtKB-ARBA"/>
</dbReference>
<evidence type="ECO:0000256" key="2">
    <source>
        <dbReference type="ARBA" id="ARBA00022737"/>
    </source>
</evidence>
<keyword evidence="4" id="KW-0862">Zinc</keyword>
<evidence type="ECO:0000313" key="9">
    <source>
        <dbReference type="Proteomes" id="UP000801428"/>
    </source>
</evidence>
<keyword evidence="3 5" id="KW-0863">Zinc-finger</keyword>
<dbReference type="PANTHER" id="PTHR19818:SF139">
    <property type="entry name" value="PAIR-RULE PROTEIN ODD-PAIRED"/>
    <property type="match status" value="1"/>
</dbReference>
<proteinExistence type="predicted"/>
<dbReference type="Proteomes" id="UP000801428">
    <property type="component" value="Unassembled WGS sequence"/>
</dbReference>
<keyword evidence="9" id="KW-1185">Reference proteome</keyword>
<protein>
    <recommendedName>
        <fullName evidence="7">C2H2-type domain-containing protein</fullName>
    </recommendedName>
</protein>
<dbReference type="GO" id="GO:0000981">
    <property type="term" value="F:DNA-binding transcription factor activity, RNA polymerase II-specific"/>
    <property type="evidence" value="ECO:0007669"/>
    <property type="project" value="TreeGrafter"/>
</dbReference>
<reference evidence="8" key="1">
    <citation type="submission" date="2019-04" db="EMBL/GenBank/DDBJ databases">
        <title>Sequencing of skin fungus with MAO and IRED activity.</title>
        <authorList>
            <person name="Marsaioli A.J."/>
            <person name="Bonatto J.M.C."/>
            <person name="Reis Junior O."/>
        </authorList>
    </citation>
    <scope>NUCLEOTIDE SEQUENCE</scope>
    <source>
        <strain evidence="8">30M1</strain>
    </source>
</reference>
<evidence type="ECO:0000259" key="7">
    <source>
        <dbReference type="PROSITE" id="PS50157"/>
    </source>
</evidence>
<feature type="compositionally biased region" description="Low complexity" evidence="6">
    <location>
        <begin position="238"/>
        <end position="249"/>
    </location>
</feature>
<feature type="domain" description="C2H2-type" evidence="7">
    <location>
        <begin position="310"/>
        <end position="334"/>
    </location>
</feature>
<feature type="compositionally biased region" description="Acidic residues" evidence="6">
    <location>
        <begin position="222"/>
        <end position="237"/>
    </location>
</feature>
<evidence type="ECO:0000256" key="4">
    <source>
        <dbReference type="ARBA" id="ARBA00022833"/>
    </source>
</evidence>
<dbReference type="GO" id="GO:0008270">
    <property type="term" value="F:zinc ion binding"/>
    <property type="evidence" value="ECO:0007669"/>
    <property type="project" value="UniProtKB-KW"/>
</dbReference>
<evidence type="ECO:0000256" key="1">
    <source>
        <dbReference type="ARBA" id="ARBA00022723"/>
    </source>
</evidence>
<gene>
    <name evidence="8" type="ORF">E8E13_003659</name>
</gene>
<dbReference type="InterPro" id="IPR013087">
    <property type="entry name" value="Znf_C2H2_type"/>
</dbReference>
<feature type="region of interest" description="Disordered" evidence="6">
    <location>
        <begin position="367"/>
        <end position="396"/>
    </location>
</feature>
<evidence type="ECO:0000256" key="3">
    <source>
        <dbReference type="ARBA" id="ARBA00022771"/>
    </source>
</evidence>
<organism evidence="8 9">
    <name type="scientific">Curvularia kusanoi</name>
    <name type="common">Cochliobolus kusanoi</name>
    <dbReference type="NCBI Taxonomy" id="90978"/>
    <lineage>
        <taxon>Eukaryota</taxon>
        <taxon>Fungi</taxon>
        <taxon>Dikarya</taxon>
        <taxon>Ascomycota</taxon>
        <taxon>Pezizomycotina</taxon>
        <taxon>Dothideomycetes</taxon>
        <taxon>Pleosporomycetidae</taxon>
        <taxon>Pleosporales</taxon>
        <taxon>Pleosporineae</taxon>
        <taxon>Pleosporaceae</taxon>
        <taxon>Curvularia</taxon>
    </lineage>
</organism>
<keyword evidence="2" id="KW-0677">Repeat</keyword>
<dbReference type="SUPFAM" id="SSF57667">
    <property type="entry name" value="beta-beta-alpha zinc fingers"/>
    <property type="match status" value="2"/>
</dbReference>
<dbReference type="SMART" id="SM00355">
    <property type="entry name" value="ZnF_C2H2"/>
    <property type="match status" value="2"/>
</dbReference>
<evidence type="ECO:0000256" key="5">
    <source>
        <dbReference type="PROSITE-ProRule" id="PRU00042"/>
    </source>
</evidence>
<accession>A0A9P4T9P0</accession>
<dbReference type="Gene3D" id="3.30.160.60">
    <property type="entry name" value="Classic Zinc Finger"/>
    <property type="match status" value="2"/>
</dbReference>
<feature type="domain" description="C2H2-type" evidence="7">
    <location>
        <begin position="279"/>
        <end position="309"/>
    </location>
</feature>
<keyword evidence="1" id="KW-0479">Metal-binding</keyword>